<accession>A0A6A6QMD1</accession>
<feature type="compositionally biased region" description="Basic and acidic residues" evidence="1">
    <location>
        <begin position="73"/>
        <end position="90"/>
    </location>
</feature>
<dbReference type="EMBL" id="MU004192">
    <property type="protein sequence ID" value="KAF2493541.1"/>
    <property type="molecule type" value="Genomic_DNA"/>
</dbReference>
<gene>
    <name evidence="2" type="ORF">BU16DRAFT_82816</name>
</gene>
<dbReference type="Proteomes" id="UP000799750">
    <property type="component" value="Unassembled WGS sequence"/>
</dbReference>
<feature type="compositionally biased region" description="Acidic residues" evidence="1">
    <location>
        <begin position="60"/>
        <end position="72"/>
    </location>
</feature>
<evidence type="ECO:0000313" key="2">
    <source>
        <dbReference type="EMBL" id="KAF2493541.1"/>
    </source>
</evidence>
<name>A0A6A6QMD1_9PEZI</name>
<feature type="region of interest" description="Disordered" evidence="1">
    <location>
        <begin position="1"/>
        <end position="103"/>
    </location>
</feature>
<organism evidence="2 3">
    <name type="scientific">Lophium mytilinum</name>
    <dbReference type="NCBI Taxonomy" id="390894"/>
    <lineage>
        <taxon>Eukaryota</taxon>
        <taxon>Fungi</taxon>
        <taxon>Dikarya</taxon>
        <taxon>Ascomycota</taxon>
        <taxon>Pezizomycotina</taxon>
        <taxon>Dothideomycetes</taxon>
        <taxon>Pleosporomycetidae</taxon>
        <taxon>Mytilinidiales</taxon>
        <taxon>Mytilinidiaceae</taxon>
        <taxon>Lophium</taxon>
    </lineage>
</organism>
<dbReference type="OrthoDB" id="3545916at2759"/>
<evidence type="ECO:0000256" key="1">
    <source>
        <dbReference type="SAM" id="MobiDB-lite"/>
    </source>
</evidence>
<proteinExistence type="predicted"/>
<dbReference type="AlphaFoldDB" id="A0A6A6QMD1"/>
<keyword evidence="3" id="KW-1185">Reference proteome</keyword>
<reference evidence="2" key="1">
    <citation type="journal article" date="2020" name="Stud. Mycol.">
        <title>101 Dothideomycetes genomes: a test case for predicting lifestyles and emergence of pathogens.</title>
        <authorList>
            <person name="Haridas S."/>
            <person name="Albert R."/>
            <person name="Binder M."/>
            <person name="Bloem J."/>
            <person name="Labutti K."/>
            <person name="Salamov A."/>
            <person name="Andreopoulos B."/>
            <person name="Baker S."/>
            <person name="Barry K."/>
            <person name="Bills G."/>
            <person name="Bluhm B."/>
            <person name="Cannon C."/>
            <person name="Castanera R."/>
            <person name="Culley D."/>
            <person name="Daum C."/>
            <person name="Ezra D."/>
            <person name="Gonzalez J."/>
            <person name="Henrissat B."/>
            <person name="Kuo A."/>
            <person name="Liang C."/>
            <person name="Lipzen A."/>
            <person name="Lutzoni F."/>
            <person name="Magnuson J."/>
            <person name="Mondo S."/>
            <person name="Nolan M."/>
            <person name="Ohm R."/>
            <person name="Pangilinan J."/>
            <person name="Park H.-J."/>
            <person name="Ramirez L."/>
            <person name="Alfaro M."/>
            <person name="Sun H."/>
            <person name="Tritt A."/>
            <person name="Yoshinaga Y."/>
            <person name="Zwiers L.-H."/>
            <person name="Turgeon B."/>
            <person name="Goodwin S."/>
            <person name="Spatafora J."/>
            <person name="Crous P."/>
            <person name="Grigoriev I."/>
        </authorList>
    </citation>
    <scope>NUCLEOTIDE SEQUENCE</scope>
    <source>
        <strain evidence="2">CBS 269.34</strain>
    </source>
</reference>
<feature type="compositionally biased region" description="Basic and acidic residues" evidence="1">
    <location>
        <begin position="24"/>
        <end position="41"/>
    </location>
</feature>
<protein>
    <submittedName>
        <fullName evidence="2">Uncharacterized protein</fullName>
    </submittedName>
</protein>
<evidence type="ECO:0000313" key="3">
    <source>
        <dbReference type="Proteomes" id="UP000799750"/>
    </source>
</evidence>
<sequence length="538" mass="60992">MNVYSLGLRLTGGLGARMDPNVKQNERKPRELRNDSGEPRVRRPRRKQPKPYDSGKPDPLSEDDVEGDSDVEELYHEAKTNEPPSEKGDVQSDSGSDDTTPEVDEIIKERQPYSGFMEKMDELEVNITNLRTDNTSLKSGVESLQTKCTNYENTIQEERAFHEHEARRLRAHREDYMKSLAVIQRKLLWDYYATKYPEDGIRLKECHRNGEWLPNDEIVDELLHDFVTLGTRNAELLSRNAELLAGNEKLHSNLDTLQKSALNNVERFQPTQDDELGEHFDGLASAIKVLTREIPTSIDPDTLAELFGEWTLLRGVSKSFWRTKLHMRCLLEAAIWSLLIDTVFSTPFYIIGGNHASVCMQQWMELFAPRETLEAASESGTFHWPAPSPLCEKWRYVTIEQLKSKALGSEGISIDPIIQTSHQDAKLGIEKLLTDHLSRIAPALKSLKIQKIIKKAWELAVEMGAQRCRLQLVSPGLGEEYVSGESSNLMGISGCENVIKGRVAFIVNPGLRKWGDGHGANLQHYFDLKPALVYVEEI</sequence>